<evidence type="ECO:0000256" key="7">
    <source>
        <dbReference type="RuleBase" id="RU363032"/>
    </source>
</evidence>
<feature type="domain" description="ABC transmembrane type-1" evidence="8">
    <location>
        <begin position="94"/>
        <end position="294"/>
    </location>
</feature>
<dbReference type="CDD" id="cd06261">
    <property type="entry name" value="TM_PBP2"/>
    <property type="match status" value="1"/>
</dbReference>
<feature type="transmembrane region" description="Helical" evidence="7">
    <location>
        <begin position="7"/>
        <end position="27"/>
    </location>
</feature>
<dbReference type="SUPFAM" id="SSF161098">
    <property type="entry name" value="MetI-like"/>
    <property type="match status" value="1"/>
</dbReference>
<feature type="transmembrane region" description="Helical" evidence="7">
    <location>
        <begin position="225"/>
        <end position="251"/>
    </location>
</feature>
<dbReference type="PANTHER" id="PTHR43163">
    <property type="entry name" value="DIPEPTIDE TRANSPORT SYSTEM PERMEASE PROTEIN DPPB-RELATED"/>
    <property type="match status" value="1"/>
</dbReference>
<dbReference type="InterPro" id="IPR000515">
    <property type="entry name" value="MetI-like"/>
</dbReference>
<protein>
    <submittedName>
        <fullName evidence="9">ABC transporter permease</fullName>
    </submittedName>
</protein>
<dbReference type="Pfam" id="PF19300">
    <property type="entry name" value="BPD_transp_1_N"/>
    <property type="match status" value="1"/>
</dbReference>
<dbReference type="InterPro" id="IPR045621">
    <property type="entry name" value="BPD_transp_1_N"/>
</dbReference>
<evidence type="ECO:0000313" key="10">
    <source>
        <dbReference type="Proteomes" id="UP001500449"/>
    </source>
</evidence>
<feature type="transmembrane region" description="Helical" evidence="7">
    <location>
        <begin position="138"/>
        <end position="159"/>
    </location>
</feature>
<keyword evidence="2 7" id="KW-0813">Transport</keyword>
<dbReference type="PROSITE" id="PS50928">
    <property type="entry name" value="ABC_TM1"/>
    <property type="match status" value="1"/>
</dbReference>
<comment type="similarity">
    <text evidence="7">Belongs to the binding-protein-dependent transport system permease family.</text>
</comment>
<dbReference type="Proteomes" id="UP001500449">
    <property type="component" value="Unassembled WGS sequence"/>
</dbReference>
<sequence length="305" mass="31970">MTAVRRLLGGLAVVWGAVTLTFLALHLTPGSTVDAIVGQSVVTPEVRAQIVAEYGLDQPLWIQYLSYLGRLVRGDLGHSYGQGTQVAEAIGEQFGSTLLLVAVGLGLAFGGAVLVAAATAHRSRWWRGSAVGAERVSVAVPPFWLGILLLVAFSFSLRWFPAIGSDSPRGLVLPAVALAVAPAAMLSQVMRHALEKTLEEPFVTSARARGLTRTAVLARHAVRHALLPVVTLAGWLVAAFIGGAIVTETVFARQGLGRLTVTAIEGKDFPLVSGLVLVSAVAYVVVGIGVDALYGVLDPRLRAST</sequence>
<proteinExistence type="inferred from homology"/>
<reference evidence="9 10" key="1">
    <citation type="journal article" date="2019" name="Int. J. Syst. Evol. Microbiol.">
        <title>The Global Catalogue of Microorganisms (GCM) 10K type strain sequencing project: providing services to taxonomists for standard genome sequencing and annotation.</title>
        <authorList>
            <consortium name="The Broad Institute Genomics Platform"/>
            <consortium name="The Broad Institute Genome Sequencing Center for Infectious Disease"/>
            <person name="Wu L."/>
            <person name="Ma J."/>
        </authorList>
    </citation>
    <scope>NUCLEOTIDE SEQUENCE [LARGE SCALE GENOMIC DNA]</scope>
    <source>
        <strain evidence="9 10">JCM 16009</strain>
    </source>
</reference>
<gene>
    <name evidence="9" type="ORF">GCM10009836_35450</name>
</gene>
<dbReference type="RefSeq" id="WP_344417968.1">
    <property type="nucleotide sequence ID" value="NZ_BAAAQK010000009.1"/>
</dbReference>
<keyword evidence="6 7" id="KW-0472">Membrane</keyword>
<keyword evidence="10" id="KW-1185">Reference proteome</keyword>
<keyword evidence="4 7" id="KW-0812">Transmembrane</keyword>
<keyword evidence="5 7" id="KW-1133">Transmembrane helix</keyword>
<dbReference type="EMBL" id="BAAAQK010000009">
    <property type="protein sequence ID" value="GAA1852297.1"/>
    <property type="molecule type" value="Genomic_DNA"/>
</dbReference>
<evidence type="ECO:0000256" key="2">
    <source>
        <dbReference type="ARBA" id="ARBA00022448"/>
    </source>
</evidence>
<feature type="transmembrane region" description="Helical" evidence="7">
    <location>
        <begin position="98"/>
        <end position="117"/>
    </location>
</feature>
<evidence type="ECO:0000259" key="8">
    <source>
        <dbReference type="PROSITE" id="PS50928"/>
    </source>
</evidence>
<feature type="transmembrane region" description="Helical" evidence="7">
    <location>
        <begin position="271"/>
        <end position="297"/>
    </location>
</feature>
<accession>A0ABN2N6A1</accession>
<evidence type="ECO:0000256" key="6">
    <source>
        <dbReference type="ARBA" id="ARBA00023136"/>
    </source>
</evidence>
<dbReference type="Pfam" id="PF00528">
    <property type="entry name" value="BPD_transp_1"/>
    <property type="match status" value="1"/>
</dbReference>
<dbReference type="Gene3D" id="1.10.3720.10">
    <property type="entry name" value="MetI-like"/>
    <property type="match status" value="1"/>
</dbReference>
<evidence type="ECO:0000313" key="9">
    <source>
        <dbReference type="EMBL" id="GAA1852297.1"/>
    </source>
</evidence>
<dbReference type="InterPro" id="IPR035906">
    <property type="entry name" value="MetI-like_sf"/>
</dbReference>
<name>A0ABN2N6A1_9PSEU</name>
<evidence type="ECO:0000256" key="4">
    <source>
        <dbReference type="ARBA" id="ARBA00022692"/>
    </source>
</evidence>
<comment type="caution">
    <text evidence="9">The sequence shown here is derived from an EMBL/GenBank/DDBJ whole genome shotgun (WGS) entry which is preliminary data.</text>
</comment>
<evidence type="ECO:0000256" key="5">
    <source>
        <dbReference type="ARBA" id="ARBA00022989"/>
    </source>
</evidence>
<dbReference type="PANTHER" id="PTHR43163:SF6">
    <property type="entry name" value="DIPEPTIDE TRANSPORT SYSTEM PERMEASE PROTEIN DPPB-RELATED"/>
    <property type="match status" value="1"/>
</dbReference>
<feature type="transmembrane region" description="Helical" evidence="7">
    <location>
        <begin position="171"/>
        <end position="190"/>
    </location>
</feature>
<evidence type="ECO:0000256" key="3">
    <source>
        <dbReference type="ARBA" id="ARBA00022475"/>
    </source>
</evidence>
<keyword evidence="3" id="KW-1003">Cell membrane</keyword>
<comment type="subcellular location">
    <subcellularLocation>
        <location evidence="1 7">Cell membrane</location>
        <topology evidence="1 7">Multi-pass membrane protein</topology>
    </subcellularLocation>
</comment>
<evidence type="ECO:0000256" key="1">
    <source>
        <dbReference type="ARBA" id="ARBA00004651"/>
    </source>
</evidence>
<organism evidence="9 10">
    <name type="scientific">Pseudonocardia ailaonensis</name>
    <dbReference type="NCBI Taxonomy" id="367279"/>
    <lineage>
        <taxon>Bacteria</taxon>
        <taxon>Bacillati</taxon>
        <taxon>Actinomycetota</taxon>
        <taxon>Actinomycetes</taxon>
        <taxon>Pseudonocardiales</taxon>
        <taxon>Pseudonocardiaceae</taxon>
        <taxon>Pseudonocardia</taxon>
    </lineage>
</organism>